<dbReference type="PANTHER" id="PTHR32182:SF0">
    <property type="entry name" value="DNA REPLICATION AND REPAIR PROTEIN RECF"/>
    <property type="match status" value="1"/>
</dbReference>
<evidence type="ECO:0000256" key="1">
    <source>
        <dbReference type="SAM" id="Coils"/>
    </source>
</evidence>
<dbReference type="EMBL" id="NJBN01000013">
    <property type="protein sequence ID" value="TKJ37226.1"/>
    <property type="molecule type" value="Genomic_DNA"/>
</dbReference>
<dbReference type="InterPro" id="IPR027417">
    <property type="entry name" value="P-loop_NTPase"/>
</dbReference>
<evidence type="ECO:0000259" key="2">
    <source>
        <dbReference type="Pfam" id="PF13166"/>
    </source>
</evidence>
<organism evidence="3 4">
    <name type="scientific">candidate division LCP-89 bacterium B3_LCP</name>
    <dbReference type="NCBI Taxonomy" id="2012998"/>
    <lineage>
        <taxon>Bacteria</taxon>
        <taxon>Pseudomonadati</taxon>
        <taxon>Bacteria division LCP-89</taxon>
    </lineage>
</organism>
<keyword evidence="1" id="KW-0175">Coiled coil</keyword>
<feature type="coiled-coil region" evidence="1">
    <location>
        <begin position="414"/>
        <end position="441"/>
    </location>
</feature>
<dbReference type="InterPro" id="IPR026866">
    <property type="entry name" value="CR006_AAA"/>
</dbReference>
<dbReference type="Proteomes" id="UP000319619">
    <property type="component" value="Unassembled WGS sequence"/>
</dbReference>
<dbReference type="Gene3D" id="3.40.50.300">
    <property type="entry name" value="P-loop containing nucleotide triphosphate hydrolases"/>
    <property type="match status" value="2"/>
</dbReference>
<proteinExistence type="predicted"/>
<dbReference type="GO" id="GO:0006302">
    <property type="term" value="P:double-strand break repair"/>
    <property type="evidence" value="ECO:0007669"/>
    <property type="project" value="TreeGrafter"/>
</dbReference>
<dbReference type="Pfam" id="PF13166">
    <property type="entry name" value="AAA_13"/>
    <property type="match status" value="1"/>
</dbReference>
<comment type="caution">
    <text evidence="3">The sequence shown here is derived from an EMBL/GenBank/DDBJ whole genome shotgun (WGS) entry which is preliminary data.</text>
</comment>
<accession>A0A532UQK5</accession>
<protein>
    <recommendedName>
        <fullName evidence="2">Protein CR006 P-loop domain-containing protein</fullName>
    </recommendedName>
</protein>
<dbReference type="PANTHER" id="PTHR32182">
    <property type="entry name" value="DNA REPLICATION AND REPAIR PROTEIN RECF"/>
    <property type="match status" value="1"/>
</dbReference>
<reference evidence="3 4" key="1">
    <citation type="submission" date="2017-06" db="EMBL/GenBank/DDBJ databases">
        <title>Novel microbial phyla capable of carbon fixation and sulfur reduction in deep-sea sediments.</title>
        <authorList>
            <person name="Huang J."/>
            <person name="Baker B."/>
            <person name="Wang Y."/>
        </authorList>
    </citation>
    <scope>NUCLEOTIDE SEQUENCE [LARGE SCALE GENOMIC DNA]</scope>
    <source>
        <strain evidence="3">B3_LCP</strain>
    </source>
</reference>
<gene>
    <name evidence="3" type="ORF">CEE37_14025</name>
</gene>
<evidence type="ECO:0000313" key="4">
    <source>
        <dbReference type="Proteomes" id="UP000319619"/>
    </source>
</evidence>
<name>A0A532UQK5_UNCL8</name>
<dbReference type="AlphaFoldDB" id="A0A532UQK5"/>
<feature type="domain" description="Protein CR006 P-loop" evidence="2">
    <location>
        <begin position="388"/>
        <end position="709"/>
    </location>
</feature>
<evidence type="ECO:0000313" key="3">
    <source>
        <dbReference type="EMBL" id="TKJ37226.1"/>
    </source>
</evidence>
<dbReference type="GO" id="GO:0000731">
    <property type="term" value="P:DNA synthesis involved in DNA repair"/>
    <property type="evidence" value="ECO:0007669"/>
    <property type="project" value="TreeGrafter"/>
</dbReference>
<dbReference type="SUPFAM" id="SSF52540">
    <property type="entry name" value="P-loop containing nucleoside triphosphate hydrolases"/>
    <property type="match status" value="1"/>
</dbReference>
<sequence length="881" mass="101431">MNTIDEIVKWADTLKGWQKEAIRRLLKKHELSTQDFEEILLLLKAENNLIDPAKLPPTPQPLISKDIAQIAGKEKRILLKSMHSVENVNALEDKQRLNFSSTGITVIYGNNATGKSGYSRVLKKACRARDESDPIYSNIFKRPSNKAPAKAKFDLEADEDDFTIEWEDETPSPISLTKISVFDSKCARFYIDKANDVFYLPYGFDIFQRLVELCRKLKRVINIELDETTPTYDKLKDLQTPKTKVSSLIDNLKPETDIKEIEELAKLSDEELSKISKLTKIIEELKRSDPKIKADNIRRLNRRIERLTEITDEIATTLSENNTRQLETIQTEYQSAKKASLLSSEEAFTKESLPGVGSEPWKLMFEAARRYSEEFAYTTLKFPVLDDESRCVFCQQLLNKEAKDRLNRFNEFITKDIQKRVEKKQKEFNKANDKIKDLDLSEENINPDLLDEIKDLNRDLYKKVEIFIASSRNRQEQILNSVTNTNWINIPSNTTNPKKDLEKLSKKIEAEALEYDKTQDLEYRSTIEEELTELNARKTLSLHKSTVKGIIEKLKICKKLRNCTSQANTKAITKKQSELMKLIVTKALSNALTEELNELGIDYLLFTLIPSGELGKTYHQLHLENIASDDVHISSILSEGEHRTVALASFLAELRTSSNQYGIVFDDPVCSLDHLWMNNVAKRLVQEGKTRQVIVFTHDITFLLALESESVINGISVSYQTIQRRGKHVGSCINDVPWHAMSVNKRLGYVRKLHQETSKFYSTDPSRYEREASLVYGLLRETWERAVEEVILGHVIQRFRNSVETTKLRKITFENNDFISVTNGMTKCSKWMVGHDQAAADLTTMPDPDEVNSDINILYNFVKNLRNRQDFTEKSRRKLVT</sequence>